<sequence length="293" mass="30414">MKEPTPRNSRLALAGGLAAILVVGGGGFVLGRRSGDAPAPPSPPVAAAEPARQEPARPVLVAPFDRAGLLAIASVAADAVTLAGDRAVDVEHVVGRRFSIALPFGCTGPLRDDDAAGTGWRYDAAGKALRVQVAPNRWPPADWWSQAAPAGVQAIDGFWIARPWSSSEACPALPSPTAAIDADPVTLPGQTLAIGQVVGSDATRQDGRDTLPYVAVVRTEPDAVRTDQGFRLRLSGRLAALPGGQVTHCHQPGGAEQRPLCLIGVTFEEVAIENPATGTTLARWSGNDSIRTE</sequence>
<dbReference type="Proteomes" id="UP000248614">
    <property type="component" value="Unassembled WGS sequence"/>
</dbReference>
<evidence type="ECO:0000313" key="3">
    <source>
        <dbReference type="Proteomes" id="UP000248614"/>
    </source>
</evidence>
<feature type="region of interest" description="Disordered" evidence="1">
    <location>
        <begin position="33"/>
        <end position="53"/>
    </location>
</feature>
<organism evidence="2 3">
    <name type="scientific">Sphingomonas hengshuiensis</name>
    <dbReference type="NCBI Taxonomy" id="1609977"/>
    <lineage>
        <taxon>Bacteria</taxon>
        <taxon>Pseudomonadati</taxon>
        <taxon>Pseudomonadota</taxon>
        <taxon>Alphaproteobacteria</taxon>
        <taxon>Sphingomonadales</taxon>
        <taxon>Sphingomonadaceae</taxon>
        <taxon>Sphingomonas</taxon>
    </lineage>
</organism>
<dbReference type="AlphaFoldDB" id="A0A2W4ZA08"/>
<comment type="caution">
    <text evidence="2">The sequence shown here is derived from an EMBL/GenBank/DDBJ whole genome shotgun (WGS) entry which is preliminary data.</text>
</comment>
<accession>A0A2W4ZA08</accession>
<name>A0A2W4ZA08_9SPHN</name>
<evidence type="ECO:0000256" key="1">
    <source>
        <dbReference type="SAM" id="MobiDB-lite"/>
    </source>
</evidence>
<dbReference type="EMBL" id="QFNF01000011">
    <property type="protein sequence ID" value="PZO78566.1"/>
    <property type="molecule type" value="Genomic_DNA"/>
</dbReference>
<protein>
    <submittedName>
        <fullName evidence="2">Uncharacterized protein</fullName>
    </submittedName>
</protein>
<gene>
    <name evidence="2" type="ORF">DI632_06305</name>
</gene>
<evidence type="ECO:0000313" key="2">
    <source>
        <dbReference type="EMBL" id="PZO78566.1"/>
    </source>
</evidence>
<proteinExistence type="predicted"/>
<reference evidence="2 3" key="1">
    <citation type="submission" date="2017-08" db="EMBL/GenBank/DDBJ databases">
        <title>Infants hospitalized years apart are colonized by the same room-sourced microbial strains.</title>
        <authorList>
            <person name="Brooks B."/>
            <person name="Olm M.R."/>
            <person name="Firek B.A."/>
            <person name="Baker R."/>
            <person name="Thomas B.C."/>
            <person name="Morowitz M.J."/>
            <person name="Banfield J.F."/>
        </authorList>
    </citation>
    <scope>NUCLEOTIDE SEQUENCE [LARGE SCALE GENOMIC DNA]</scope>
    <source>
        <strain evidence="2">S2_018_000_R3_110</strain>
    </source>
</reference>